<reference evidence="1 2" key="1">
    <citation type="submission" date="2013-05" db="EMBL/GenBank/DDBJ databases">
        <title>Complete genome sequence of Bacillus thuringiensis YBT-1518, a typical strain with high toxicity to nematode.</title>
        <authorList>
            <person name="Wang P."/>
            <person name="Zhang C."/>
            <person name="Guo M."/>
            <person name="Guo S."/>
            <person name="Zhu Y."/>
            <person name="Zheng J."/>
            <person name="Zhu L."/>
            <person name="Ruan L."/>
            <person name="Peng D."/>
            <person name="Sun M."/>
        </authorList>
    </citation>
    <scope>NUCLEOTIDE SEQUENCE [LARGE SCALE GENOMIC DNA]</scope>
    <source>
        <strain evidence="1 2">YBT-1518</strain>
    </source>
</reference>
<organism evidence="1 2">
    <name type="scientific">Bacillus thuringiensis YBT-1518</name>
    <dbReference type="NCBI Taxonomy" id="529122"/>
    <lineage>
        <taxon>Bacteria</taxon>
        <taxon>Bacillati</taxon>
        <taxon>Bacillota</taxon>
        <taxon>Bacilli</taxon>
        <taxon>Bacillales</taxon>
        <taxon>Bacillaceae</taxon>
        <taxon>Bacillus</taxon>
        <taxon>Bacillus cereus group</taxon>
    </lineage>
</organism>
<sequence length="50" mass="6038">MNKVNGEKIQQEWQNVEEKIKTMLVLEQIFSEDEEFIHMVNKIKTMINTQ</sequence>
<proteinExistence type="predicted"/>
<dbReference type="Proteomes" id="UP000018566">
    <property type="component" value="Chromosome"/>
</dbReference>
<evidence type="ECO:0000313" key="2">
    <source>
        <dbReference type="Proteomes" id="UP000018566"/>
    </source>
</evidence>
<accession>A0A9W3PHY9</accession>
<dbReference type="RefSeq" id="WP_023523059.1">
    <property type="nucleotide sequence ID" value="NC_022873.1"/>
</dbReference>
<dbReference type="AlphaFoldDB" id="A0A9W3PHY9"/>
<evidence type="ECO:0000313" key="1">
    <source>
        <dbReference type="EMBL" id="AHA73880.1"/>
    </source>
</evidence>
<name>A0A9W3PHY9_BACTU</name>
<protein>
    <submittedName>
        <fullName evidence="1">Uncharacterized protein</fullName>
    </submittedName>
</protein>
<gene>
    <name evidence="1" type="ORF">YBT1518_23800</name>
</gene>
<dbReference type="EMBL" id="CP005935">
    <property type="protein sequence ID" value="AHA73880.1"/>
    <property type="molecule type" value="Genomic_DNA"/>
</dbReference>
<dbReference type="KEGG" id="bthu:YBT1518_23800"/>